<dbReference type="SMART" id="SM00116">
    <property type="entry name" value="CBS"/>
    <property type="match status" value="2"/>
</dbReference>
<dbReference type="Gene3D" id="3.10.580.10">
    <property type="entry name" value="CBS-domain"/>
    <property type="match status" value="2"/>
</dbReference>
<sequence>MDAPDPLRSAHASPVRGRLVRTGLPARAADGIRPVHNRRDWPTMRHRRVADLMTPQAVVVQRGTPFKEIARLLDEYDITAVPVLDEDERPVGVVSEADLLRRQLAKLGATTAEAIMTSPAVVARPGWSVVEAARTMEKKRVKRLPVVDDFGRLVGVISRSDLVRLFLRRDRAIQEEVLEEVLTRTLGVSPSAVTVDVADGTVTLTGTLDHRSLVTIAVRLCESVDGVVEVVDRLGYLRDDTAVREQEGEAQ</sequence>
<comment type="caution">
    <text evidence="5">The sequence shown here is derived from an EMBL/GenBank/DDBJ whole genome shotgun (WGS) entry which is preliminary data.</text>
</comment>
<dbReference type="EMBL" id="BLIN01000005">
    <property type="protein sequence ID" value="GFE07903.1"/>
    <property type="molecule type" value="Genomic_DNA"/>
</dbReference>
<evidence type="ECO:0000313" key="5">
    <source>
        <dbReference type="EMBL" id="GFE07903.1"/>
    </source>
</evidence>
<protein>
    <recommendedName>
        <fullName evidence="7">CBS domain-containing protein</fullName>
    </recommendedName>
</protein>
<dbReference type="InterPro" id="IPR051257">
    <property type="entry name" value="Diverse_CBS-Domain"/>
</dbReference>
<evidence type="ECO:0000313" key="6">
    <source>
        <dbReference type="Proteomes" id="UP000435837"/>
    </source>
</evidence>
<accession>A0A640S8T3</accession>
<dbReference type="SUPFAM" id="SSF54631">
    <property type="entry name" value="CBS-domain pair"/>
    <property type="match status" value="1"/>
</dbReference>
<gene>
    <name evidence="5" type="ORF">Scani_41710</name>
</gene>
<dbReference type="InterPro" id="IPR000644">
    <property type="entry name" value="CBS_dom"/>
</dbReference>
<dbReference type="PROSITE" id="PS51371">
    <property type="entry name" value="CBS"/>
    <property type="match status" value="2"/>
</dbReference>
<dbReference type="CDD" id="cd04586">
    <property type="entry name" value="CBS_pair_BON_assoc"/>
    <property type="match status" value="1"/>
</dbReference>
<feature type="domain" description="CBS" evidence="4">
    <location>
        <begin position="53"/>
        <end position="110"/>
    </location>
</feature>
<dbReference type="PROSITE" id="PS50914">
    <property type="entry name" value="BON"/>
    <property type="match status" value="1"/>
</dbReference>
<evidence type="ECO:0000256" key="2">
    <source>
        <dbReference type="PROSITE-ProRule" id="PRU00703"/>
    </source>
</evidence>
<dbReference type="Pfam" id="PF04972">
    <property type="entry name" value="BON"/>
    <property type="match status" value="1"/>
</dbReference>
<dbReference type="PANTHER" id="PTHR43080">
    <property type="entry name" value="CBS DOMAIN-CONTAINING PROTEIN CBSX3, MITOCHONDRIAL"/>
    <property type="match status" value="1"/>
</dbReference>
<feature type="domain" description="BON" evidence="3">
    <location>
        <begin position="170"/>
        <end position="238"/>
    </location>
</feature>
<dbReference type="InterPro" id="IPR007055">
    <property type="entry name" value="BON_dom"/>
</dbReference>
<evidence type="ECO:0000259" key="4">
    <source>
        <dbReference type="PROSITE" id="PS51371"/>
    </source>
</evidence>
<name>A0A640S8T3_9ACTN</name>
<keyword evidence="1 2" id="KW-0129">CBS domain</keyword>
<evidence type="ECO:0008006" key="7">
    <source>
        <dbReference type="Google" id="ProtNLM"/>
    </source>
</evidence>
<organism evidence="5 6">
    <name type="scientific">Streptomyces caniferus</name>
    <dbReference type="NCBI Taxonomy" id="285557"/>
    <lineage>
        <taxon>Bacteria</taxon>
        <taxon>Bacillati</taxon>
        <taxon>Actinomycetota</taxon>
        <taxon>Actinomycetes</taxon>
        <taxon>Kitasatosporales</taxon>
        <taxon>Streptomycetaceae</taxon>
        <taxon>Streptomyces</taxon>
    </lineage>
</organism>
<proteinExistence type="predicted"/>
<dbReference type="Pfam" id="PF00571">
    <property type="entry name" value="CBS"/>
    <property type="match status" value="2"/>
</dbReference>
<dbReference type="InterPro" id="IPR046342">
    <property type="entry name" value="CBS_dom_sf"/>
</dbReference>
<dbReference type="AlphaFoldDB" id="A0A640S8T3"/>
<feature type="domain" description="CBS" evidence="4">
    <location>
        <begin position="116"/>
        <end position="173"/>
    </location>
</feature>
<dbReference type="Proteomes" id="UP000435837">
    <property type="component" value="Unassembled WGS sequence"/>
</dbReference>
<dbReference type="Gene3D" id="3.30.1340.30">
    <property type="match status" value="1"/>
</dbReference>
<reference evidence="5 6" key="1">
    <citation type="submission" date="2019-12" db="EMBL/GenBank/DDBJ databases">
        <title>Whole genome shotgun sequence of Streptomyces caniferus NBRC 15389.</title>
        <authorList>
            <person name="Ichikawa N."/>
            <person name="Kimura A."/>
            <person name="Kitahashi Y."/>
            <person name="Komaki H."/>
            <person name="Tamura T."/>
        </authorList>
    </citation>
    <scope>NUCLEOTIDE SEQUENCE [LARGE SCALE GENOMIC DNA]</scope>
    <source>
        <strain evidence="5 6">NBRC 15389</strain>
    </source>
</reference>
<evidence type="ECO:0000256" key="1">
    <source>
        <dbReference type="ARBA" id="ARBA00023122"/>
    </source>
</evidence>
<evidence type="ECO:0000259" key="3">
    <source>
        <dbReference type="PROSITE" id="PS50914"/>
    </source>
</evidence>
<dbReference type="PANTHER" id="PTHR43080:SF29">
    <property type="entry name" value="OS02G0818000 PROTEIN"/>
    <property type="match status" value="1"/>
</dbReference>